<gene>
    <name evidence="10" type="ORF">AZI85_00395</name>
</gene>
<dbReference type="GO" id="GO:0008270">
    <property type="term" value="F:zinc ion binding"/>
    <property type="evidence" value="ECO:0007669"/>
    <property type="project" value="InterPro"/>
</dbReference>
<evidence type="ECO:0000256" key="6">
    <source>
        <dbReference type="ARBA" id="ARBA00023049"/>
    </source>
</evidence>
<proteinExistence type="inferred from homology"/>
<evidence type="ECO:0000256" key="1">
    <source>
        <dbReference type="ARBA" id="ARBA00001947"/>
    </source>
</evidence>
<organism evidence="10 11">
    <name type="scientific">Bdellovibrio bacteriovorus</name>
    <dbReference type="NCBI Taxonomy" id="959"/>
    <lineage>
        <taxon>Bacteria</taxon>
        <taxon>Pseudomonadati</taxon>
        <taxon>Bdellovibrionota</taxon>
        <taxon>Bdellovibrionia</taxon>
        <taxon>Bdellovibrionales</taxon>
        <taxon>Pseudobdellovibrionaceae</taxon>
        <taxon>Bdellovibrio</taxon>
    </lineage>
</organism>
<evidence type="ECO:0000256" key="5">
    <source>
        <dbReference type="ARBA" id="ARBA00022833"/>
    </source>
</evidence>
<dbReference type="SMART" id="SM00631">
    <property type="entry name" value="Zn_pept"/>
    <property type="match status" value="1"/>
</dbReference>
<comment type="similarity">
    <text evidence="2 7">Belongs to the peptidase M14 family.</text>
</comment>
<reference evidence="10 11" key="1">
    <citation type="submission" date="2016-03" db="EMBL/GenBank/DDBJ databases">
        <authorList>
            <person name="Ploux O."/>
        </authorList>
    </citation>
    <scope>NUCLEOTIDE SEQUENCE [LARGE SCALE GENOMIC DNA]</scope>
    <source>
        <strain evidence="10 11">BER2</strain>
    </source>
</reference>
<dbReference type="GO" id="GO:0005615">
    <property type="term" value="C:extracellular space"/>
    <property type="evidence" value="ECO:0007669"/>
    <property type="project" value="TreeGrafter"/>
</dbReference>
<dbReference type="OrthoDB" id="5291050at2"/>
<accession>A0A150WVL7</accession>
<keyword evidence="3" id="KW-0645">Protease</keyword>
<evidence type="ECO:0000259" key="9">
    <source>
        <dbReference type="PROSITE" id="PS52035"/>
    </source>
</evidence>
<keyword evidence="5" id="KW-0862">Zinc</keyword>
<dbReference type="SUPFAM" id="SSF53187">
    <property type="entry name" value="Zn-dependent exopeptidases"/>
    <property type="match status" value="1"/>
</dbReference>
<comment type="caution">
    <text evidence="7">Lacks conserved residue(s) required for the propagation of feature annotation.</text>
</comment>
<name>A0A150WVL7_BDEBC</name>
<evidence type="ECO:0000256" key="8">
    <source>
        <dbReference type="SAM" id="MobiDB-lite"/>
    </source>
</evidence>
<evidence type="ECO:0000256" key="4">
    <source>
        <dbReference type="ARBA" id="ARBA00022801"/>
    </source>
</evidence>
<dbReference type="EMBL" id="LUKF01000001">
    <property type="protein sequence ID" value="KYG70446.1"/>
    <property type="molecule type" value="Genomic_DNA"/>
</dbReference>
<protein>
    <submittedName>
        <fullName evidence="10">Murein peptide amidase A</fullName>
    </submittedName>
</protein>
<comment type="cofactor">
    <cofactor evidence="1">
        <name>Zn(2+)</name>
        <dbReference type="ChEBI" id="CHEBI:29105"/>
    </cofactor>
</comment>
<dbReference type="AlphaFoldDB" id="A0A150WVL7"/>
<feature type="domain" description="Peptidase M14" evidence="9">
    <location>
        <begin position="1"/>
        <end position="232"/>
    </location>
</feature>
<keyword evidence="6" id="KW-0482">Metalloprotease</keyword>
<feature type="region of interest" description="Disordered" evidence="8">
    <location>
        <begin position="104"/>
        <end position="125"/>
    </location>
</feature>
<evidence type="ECO:0000256" key="2">
    <source>
        <dbReference type="ARBA" id="ARBA00005988"/>
    </source>
</evidence>
<evidence type="ECO:0000313" key="11">
    <source>
        <dbReference type="Proteomes" id="UP000075391"/>
    </source>
</evidence>
<dbReference type="Gene3D" id="3.40.630.10">
    <property type="entry name" value="Zn peptidases"/>
    <property type="match status" value="1"/>
</dbReference>
<evidence type="ECO:0000313" key="10">
    <source>
        <dbReference type="EMBL" id="KYG70446.1"/>
    </source>
</evidence>
<sequence>MQGKIFHQTSWAQTSLGTSIELYKKSHSLSGFSERPILFIGGVHGDEPEGVRLAQELIQWLKQVEATQSESIRPWLLIPCINPDGYAKNQRVNAGGVDLNRNFPSRDWSSEAKAPRYYPGPSPGSEKEVQALVKLIEDEKPQLIVHFHSWEPCVVYTGQPGKKAAEILATDTGYEAREDIGYPTPGSLGQYGWMEHQIPVICIEEQEHIDLNLVWPHFKKGLELLLTGKSIS</sequence>
<dbReference type="RefSeq" id="WP_063242230.1">
    <property type="nucleotide sequence ID" value="NZ_LUKF01000001.1"/>
</dbReference>
<dbReference type="Pfam" id="PF00246">
    <property type="entry name" value="Peptidase_M14"/>
    <property type="match status" value="1"/>
</dbReference>
<dbReference type="PANTHER" id="PTHR11705">
    <property type="entry name" value="PROTEASE FAMILY M14 CARBOXYPEPTIDASE A,B"/>
    <property type="match status" value="1"/>
</dbReference>
<keyword evidence="4" id="KW-0378">Hydrolase</keyword>
<dbReference type="PROSITE" id="PS52035">
    <property type="entry name" value="PEPTIDASE_M14"/>
    <property type="match status" value="1"/>
</dbReference>
<dbReference type="GO" id="GO:0006508">
    <property type="term" value="P:proteolysis"/>
    <property type="evidence" value="ECO:0007669"/>
    <property type="project" value="UniProtKB-KW"/>
</dbReference>
<comment type="caution">
    <text evidence="10">The sequence shown here is derived from an EMBL/GenBank/DDBJ whole genome shotgun (WGS) entry which is preliminary data.</text>
</comment>
<dbReference type="InterPro" id="IPR000834">
    <property type="entry name" value="Peptidase_M14"/>
</dbReference>
<dbReference type="CDD" id="cd06904">
    <property type="entry name" value="M14_MpaA-like"/>
    <property type="match status" value="1"/>
</dbReference>
<dbReference type="GO" id="GO:0004181">
    <property type="term" value="F:metallocarboxypeptidase activity"/>
    <property type="evidence" value="ECO:0007669"/>
    <property type="project" value="InterPro"/>
</dbReference>
<evidence type="ECO:0000256" key="7">
    <source>
        <dbReference type="PROSITE-ProRule" id="PRU01379"/>
    </source>
</evidence>
<dbReference type="Proteomes" id="UP000075391">
    <property type="component" value="Unassembled WGS sequence"/>
</dbReference>
<dbReference type="PANTHER" id="PTHR11705:SF143">
    <property type="entry name" value="SLL0236 PROTEIN"/>
    <property type="match status" value="1"/>
</dbReference>
<evidence type="ECO:0000256" key="3">
    <source>
        <dbReference type="ARBA" id="ARBA00022670"/>
    </source>
</evidence>